<evidence type="ECO:0000256" key="4">
    <source>
        <dbReference type="ARBA" id="ARBA00022683"/>
    </source>
</evidence>
<comment type="subcellular location">
    <subcellularLocation>
        <location evidence="1">Cytoplasm</location>
    </subcellularLocation>
</comment>
<dbReference type="InterPro" id="IPR000032">
    <property type="entry name" value="HPr-like"/>
</dbReference>
<evidence type="ECO:0000313" key="6">
    <source>
        <dbReference type="EMBL" id="AKQ33420.1"/>
    </source>
</evidence>
<gene>
    <name evidence="6" type="primary">ptsH</name>
    <name evidence="6" type="ORF">CleRT_05020</name>
    <name evidence="7" type="ORF">CleRT_06460</name>
</gene>
<dbReference type="PROSITE" id="PS00589">
    <property type="entry name" value="PTS_HPR_SER"/>
    <property type="match status" value="1"/>
</dbReference>
<dbReference type="NCBIfam" id="TIGR01003">
    <property type="entry name" value="PTS_HPr_family"/>
    <property type="match status" value="1"/>
</dbReference>
<proteinExistence type="inferred from homology"/>
<dbReference type="InterPro" id="IPR050399">
    <property type="entry name" value="HPr"/>
</dbReference>
<accession>A0ABN4HP29</accession>
<evidence type="ECO:0000313" key="8">
    <source>
        <dbReference type="Proteomes" id="UP000063965"/>
    </source>
</evidence>
<dbReference type="InterPro" id="IPR035895">
    <property type="entry name" value="HPr-like_sf"/>
</dbReference>
<dbReference type="EMBL" id="CP011126">
    <property type="protein sequence ID" value="AKQ33420.1"/>
    <property type="molecule type" value="Genomic_DNA"/>
</dbReference>
<dbReference type="PROSITE" id="PS51350">
    <property type="entry name" value="PTS_HPR_DOM"/>
    <property type="match status" value="1"/>
</dbReference>
<dbReference type="PANTHER" id="PTHR33705">
    <property type="entry name" value="PHOSPHOCARRIER PROTEIN HPR"/>
    <property type="match status" value="1"/>
</dbReference>
<keyword evidence="3" id="KW-0963">Cytoplasm</keyword>
<evidence type="ECO:0000313" key="7">
    <source>
        <dbReference type="EMBL" id="AKQ33507.1"/>
    </source>
</evidence>
<dbReference type="SUPFAM" id="SSF55594">
    <property type="entry name" value="HPr-like"/>
    <property type="match status" value="1"/>
</dbReference>
<keyword evidence="8" id="KW-1185">Reference proteome</keyword>
<evidence type="ECO:0000259" key="5">
    <source>
        <dbReference type="PROSITE" id="PS51350"/>
    </source>
</evidence>
<reference evidence="6 8" key="1">
    <citation type="journal article" date="2015" name="Genome Biol. Evol.">
        <title>Distinctive Genome Reduction Rates Revealed by Genomic Analyses of Two Coxiella-Like Endosymbionts in Ticks.</title>
        <authorList>
            <person name="Gottlieb Y."/>
            <person name="Lalzar I."/>
            <person name="Klasson L."/>
        </authorList>
    </citation>
    <scope>NUCLEOTIDE SEQUENCE [LARGE SCALE GENOMIC DNA]</scope>
    <source>
        <strain evidence="6 8">CRt</strain>
    </source>
</reference>
<evidence type="ECO:0000256" key="3">
    <source>
        <dbReference type="ARBA" id="ARBA00022490"/>
    </source>
</evidence>
<dbReference type="Proteomes" id="UP000063965">
    <property type="component" value="Chromosome"/>
</dbReference>
<protein>
    <submittedName>
        <fullName evidence="6">Phosphocarrier protein HPr</fullName>
    </submittedName>
</protein>
<feature type="domain" description="HPr" evidence="5">
    <location>
        <begin position="1"/>
        <end position="88"/>
    </location>
</feature>
<organism evidence="6 8">
    <name type="scientific">Candidatus Coxiella mudrowiae</name>
    <dbReference type="NCBI Taxonomy" id="2054173"/>
    <lineage>
        <taxon>Bacteria</taxon>
        <taxon>Pseudomonadati</taxon>
        <taxon>Pseudomonadota</taxon>
        <taxon>Gammaproteobacteria</taxon>
        <taxon>Legionellales</taxon>
        <taxon>Coxiellaceae</taxon>
        <taxon>Coxiella</taxon>
    </lineage>
</organism>
<evidence type="ECO:0000256" key="2">
    <source>
        <dbReference type="ARBA" id="ARBA00010736"/>
    </source>
</evidence>
<dbReference type="PRINTS" id="PR00107">
    <property type="entry name" value="PHOSPHOCPHPR"/>
</dbReference>
<dbReference type="CDD" id="cd00367">
    <property type="entry name" value="PTS-HPr_like"/>
    <property type="match status" value="1"/>
</dbReference>
<dbReference type="PANTHER" id="PTHR33705:SF2">
    <property type="entry name" value="PHOSPHOCARRIER PROTEIN NPR"/>
    <property type="match status" value="1"/>
</dbReference>
<dbReference type="Gene3D" id="3.30.1340.10">
    <property type="entry name" value="HPr-like"/>
    <property type="match status" value="1"/>
</dbReference>
<comment type="similarity">
    <text evidence="2">Belongs to the HPr family.</text>
</comment>
<dbReference type="RefSeq" id="WP_048875086.1">
    <property type="nucleotide sequence ID" value="NZ_CP011126.1"/>
</dbReference>
<sequence length="89" mass="9953">MIRKNLKIINKLGLHARAAIKLTNLASRYQSETLVRYNDREVNAKSLMCLMVLAVNCGSEIELTVTGDDEKESAAAIEELINNKFGEEE</sequence>
<name>A0ABN4HP29_9COXI</name>
<keyword evidence="4" id="KW-0598">Phosphotransferase system</keyword>
<dbReference type="Pfam" id="PF00381">
    <property type="entry name" value="PTS-HPr"/>
    <property type="match status" value="1"/>
</dbReference>
<evidence type="ECO:0000256" key="1">
    <source>
        <dbReference type="ARBA" id="ARBA00004496"/>
    </source>
</evidence>
<dbReference type="InterPro" id="IPR002114">
    <property type="entry name" value="PTS_HPr_Ser_P_site"/>
</dbReference>
<dbReference type="EMBL" id="CP011126">
    <property type="protein sequence ID" value="AKQ33507.1"/>
    <property type="molecule type" value="Genomic_DNA"/>
</dbReference>